<accession>A0A8N1S5T3</accession>
<feature type="region of interest" description="Disordered" evidence="1">
    <location>
        <begin position="550"/>
        <end position="587"/>
    </location>
</feature>
<organism evidence="3 4">
    <name type="scientific">Pogonomyrmex barbatus</name>
    <name type="common">red harvester ant</name>
    <dbReference type="NCBI Taxonomy" id="144034"/>
    <lineage>
        <taxon>Eukaryota</taxon>
        <taxon>Metazoa</taxon>
        <taxon>Ecdysozoa</taxon>
        <taxon>Arthropoda</taxon>
        <taxon>Hexapoda</taxon>
        <taxon>Insecta</taxon>
        <taxon>Pterygota</taxon>
        <taxon>Neoptera</taxon>
        <taxon>Endopterygota</taxon>
        <taxon>Hymenoptera</taxon>
        <taxon>Apocrita</taxon>
        <taxon>Aculeata</taxon>
        <taxon>Formicoidea</taxon>
        <taxon>Formicidae</taxon>
        <taxon>Myrmicinae</taxon>
        <taxon>Pogonomyrmex</taxon>
    </lineage>
</organism>
<dbReference type="OrthoDB" id="7700285at2759"/>
<keyword evidence="2" id="KW-0732">Signal</keyword>
<feature type="chain" id="PRO_5035433251" evidence="2">
    <location>
        <begin position="23"/>
        <end position="622"/>
    </location>
</feature>
<evidence type="ECO:0000313" key="4">
    <source>
        <dbReference type="RefSeq" id="XP_025073368.1"/>
    </source>
</evidence>
<proteinExistence type="predicted"/>
<sequence length="622" mass="71541">MRREYIFIGSLIWFLFFPLSESLSESGESENDYSKGCAYLRCENGSRCVKRRFWCKDPPCPSMLYCSKSRRDSLKGPSTCDTVRCSKGHLCIVKVRGCHWNESCKQQIARCVSENEYYEGAATCAGFKCPSGERCILRETYCANPPCKLIRSCKETREDELISKYCYGWICPQMQKCVVRIIGSCKGFNCTIERLCRASSVSSTKRDANANNKIEQPPARKTMQMESESSQELERRINIQMNYPVTEQKSILPTTSTRRQNTRYTTPTKYEIETLSSREQIATTKSNLIAETLRTSTEEPLPYFQFHLNHSKLSTIDTINEDKVFQSSTFPVSSSVDGGTESITLRDTDRLEAPRKIYITTDDALPLPVVLEDINFIRQGYPIWINNDPYRSFEMKDEDDGIWRHRMPQEPYKILLPPYEPVILVEDMRRREFLPLDHFFNETASVFSPEIILTDSSDDYTTFPAIEKTSPAPPSIRGKKLDNYWQPWYMIHDYLEQNEPQSSHEGESESSIIVDLATDDLCKNDFENIIDALLVCADRNDTLAVRETSPRNQITGEERSRSPEIYVGGSNKNLATFSPPSTASDYTTQDEKFHELANYPYDTIFVRRVDKSRREDSLPGDF</sequence>
<name>A0A8N1S5T3_9HYME</name>
<dbReference type="GeneID" id="112552408"/>
<feature type="signal peptide" evidence="2">
    <location>
        <begin position="1"/>
        <end position="22"/>
    </location>
</feature>
<keyword evidence="3" id="KW-1185">Reference proteome</keyword>
<gene>
    <name evidence="4" type="primary">LOC112552408</name>
</gene>
<protein>
    <submittedName>
        <fullName evidence="4">Uncharacterized protein LOC112552408</fullName>
    </submittedName>
</protein>
<feature type="compositionally biased region" description="Polar residues" evidence="1">
    <location>
        <begin position="570"/>
        <end position="587"/>
    </location>
</feature>
<evidence type="ECO:0000313" key="3">
    <source>
        <dbReference type="Proteomes" id="UP000504615"/>
    </source>
</evidence>
<dbReference type="RefSeq" id="XP_025073368.1">
    <property type="nucleotide sequence ID" value="XM_025217583.1"/>
</dbReference>
<dbReference type="Proteomes" id="UP000504615">
    <property type="component" value="Unplaced"/>
</dbReference>
<dbReference type="AlphaFoldDB" id="A0A8N1S5T3"/>
<evidence type="ECO:0000256" key="2">
    <source>
        <dbReference type="SAM" id="SignalP"/>
    </source>
</evidence>
<reference evidence="4" key="1">
    <citation type="submission" date="2025-08" db="UniProtKB">
        <authorList>
            <consortium name="RefSeq"/>
        </authorList>
    </citation>
    <scope>IDENTIFICATION</scope>
</reference>
<evidence type="ECO:0000256" key="1">
    <source>
        <dbReference type="SAM" id="MobiDB-lite"/>
    </source>
</evidence>